<evidence type="ECO:0000256" key="5">
    <source>
        <dbReference type="SAM" id="SignalP"/>
    </source>
</evidence>
<dbReference type="PIRSF" id="PIRSF028099">
    <property type="entry name" value="DUF1111"/>
    <property type="match status" value="1"/>
</dbReference>
<gene>
    <name evidence="7" type="ORF">GCM10023116_40550</name>
</gene>
<name>A0ABP8V8T7_9GAMM</name>
<evidence type="ECO:0000256" key="3">
    <source>
        <dbReference type="ARBA" id="ARBA00023004"/>
    </source>
</evidence>
<keyword evidence="3 4" id="KW-0408">Iron</keyword>
<keyword evidence="5" id="KW-0732">Signal</keyword>
<dbReference type="RefSeq" id="WP_345198212.1">
    <property type="nucleotide sequence ID" value="NZ_BAABFL010000462.1"/>
</dbReference>
<evidence type="ECO:0000313" key="7">
    <source>
        <dbReference type="EMBL" id="GAA4651771.1"/>
    </source>
</evidence>
<dbReference type="InterPro" id="IPR036909">
    <property type="entry name" value="Cyt_c-like_dom_sf"/>
</dbReference>
<dbReference type="Pfam" id="PF06537">
    <property type="entry name" value="DHOR"/>
    <property type="match status" value="1"/>
</dbReference>
<comment type="caution">
    <text evidence="7">The sequence shown here is derived from an EMBL/GenBank/DDBJ whole genome shotgun (WGS) entry which is preliminary data.</text>
</comment>
<dbReference type="PANTHER" id="PTHR30600:SF4">
    <property type="entry name" value="CYTOCHROME C DOMAIN-CONTAINING PROTEIN"/>
    <property type="match status" value="1"/>
</dbReference>
<feature type="signal peptide" evidence="5">
    <location>
        <begin position="1"/>
        <end position="23"/>
    </location>
</feature>
<dbReference type="Proteomes" id="UP001500604">
    <property type="component" value="Unassembled WGS sequence"/>
</dbReference>
<keyword evidence="1 4" id="KW-0349">Heme</keyword>
<feature type="chain" id="PRO_5047359198" evidence="5">
    <location>
        <begin position="24"/>
        <end position="484"/>
    </location>
</feature>
<dbReference type="PROSITE" id="PS51007">
    <property type="entry name" value="CYTC"/>
    <property type="match status" value="1"/>
</dbReference>
<feature type="domain" description="Cytochrome c" evidence="6">
    <location>
        <begin position="352"/>
        <end position="484"/>
    </location>
</feature>
<evidence type="ECO:0000256" key="4">
    <source>
        <dbReference type="PROSITE-ProRule" id="PRU00433"/>
    </source>
</evidence>
<evidence type="ECO:0000256" key="2">
    <source>
        <dbReference type="ARBA" id="ARBA00022723"/>
    </source>
</evidence>
<dbReference type="Gene3D" id="1.10.760.10">
    <property type="entry name" value="Cytochrome c-like domain"/>
    <property type="match status" value="1"/>
</dbReference>
<reference evidence="8" key="1">
    <citation type="journal article" date="2019" name="Int. J. Syst. Evol. Microbiol.">
        <title>The Global Catalogue of Microorganisms (GCM) 10K type strain sequencing project: providing services to taxonomists for standard genome sequencing and annotation.</title>
        <authorList>
            <consortium name="The Broad Institute Genomics Platform"/>
            <consortium name="The Broad Institute Genome Sequencing Center for Infectious Disease"/>
            <person name="Wu L."/>
            <person name="Ma J."/>
        </authorList>
    </citation>
    <scope>NUCLEOTIDE SEQUENCE [LARGE SCALE GENOMIC DNA]</scope>
    <source>
        <strain evidence="8">JCM 17805</strain>
    </source>
</reference>
<accession>A0ABP8V8T7</accession>
<keyword evidence="2 4" id="KW-0479">Metal-binding</keyword>
<dbReference type="SUPFAM" id="SSF46626">
    <property type="entry name" value="Cytochrome c"/>
    <property type="match status" value="1"/>
</dbReference>
<dbReference type="InterPro" id="IPR010538">
    <property type="entry name" value="DHOR"/>
</dbReference>
<dbReference type="InterPro" id="IPR051395">
    <property type="entry name" value="Cytochrome_c_Peroxidase/MauG"/>
</dbReference>
<dbReference type="EMBL" id="BAABFL010000462">
    <property type="protein sequence ID" value="GAA4651771.1"/>
    <property type="molecule type" value="Genomic_DNA"/>
</dbReference>
<proteinExistence type="predicted"/>
<protein>
    <submittedName>
        <fullName evidence="7">Di-heme oxidoredictase family protein</fullName>
    </submittedName>
</protein>
<sequence>MSVSKKRHAKTLLAATGVGTVLAATGFAIAMATDNADYSAPEPNEHLSGGKATVFNQTRNAFSLPSANMAVSRRLDFSVGNSFFRNPWVMAPASTDARDGLGPLFNTNGCQNCHIKDGRGHAPSGPDDTAVSMLIRLSIPAITAAHKAQLKTDGSVPDPVYGGQLQDFALLGVAPEGKIRVTYSYQTVTFADGDTAELRKPSFTIEDKGYGEFHPDIMFSPRVAPPMIGLGLLEAIPERTLQAYADPNDHNNDGISGRLNQVWDTEKQTTTIGRFGWKAGQPNLRQQNAAAFNGDLGITSGLFRKDHCSESQQDCLNSINGGDPELSEEILNFVTFYSRNLGVPARRNVDAPDVLRGKQLFNEVQCAACHIPQTTTAQLTGQPEQSGQTIWPYTDLLLHDMGEELADNRPEFLATGQEWRTPPLWGIGLTKTVNGHTEFLHDGRARNLTEAILWHGGEAEQSREHFVAMPRHDRRALLAFLESL</sequence>
<keyword evidence="8" id="KW-1185">Reference proteome</keyword>
<evidence type="ECO:0000259" key="6">
    <source>
        <dbReference type="PROSITE" id="PS51007"/>
    </source>
</evidence>
<dbReference type="InterPro" id="IPR009056">
    <property type="entry name" value="Cyt_c-like_dom"/>
</dbReference>
<dbReference type="PANTHER" id="PTHR30600">
    <property type="entry name" value="CYTOCHROME C PEROXIDASE-RELATED"/>
    <property type="match status" value="1"/>
</dbReference>
<organism evidence="7 8">
    <name type="scientific">Kistimonas scapharcae</name>
    <dbReference type="NCBI Taxonomy" id="1036133"/>
    <lineage>
        <taxon>Bacteria</taxon>
        <taxon>Pseudomonadati</taxon>
        <taxon>Pseudomonadota</taxon>
        <taxon>Gammaproteobacteria</taxon>
        <taxon>Oceanospirillales</taxon>
        <taxon>Endozoicomonadaceae</taxon>
        <taxon>Kistimonas</taxon>
    </lineage>
</organism>
<evidence type="ECO:0000256" key="1">
    <source>
        <dbReference type="ARBA" id="ARBA00022617"/>
    </source>
</evidence>
<evidence type="ECO:0000313" key="8">
    <source>
        <dbReference type="Proteomes" id="UP001500604"/>
    </source>
</evidence>